<dbReference type="Proteomes" id="UP000737391">
    <property type="component" value="Unassembled WGS sequence"/>
</dbReference>
<keyword evidence="3" id="KW-1185">Reference proteome</keyword>
<feature type="compositionally biased region" description="Basic and acidic residues" evidence="1">
    <location>
        <begin position="1"/>
        <end position="11"/>
    </location>
</feature>
<sequence>MTSRENYDKPDFVLSTDTTTSTSHMEFKRVWKPASPHSKEAGKIWPHDEAPDGNGEVAELKRKIKELNNDLTAEKAKTSNLTAQLAQAQAVCQAEKTQKDNEIKSLKDKFSQLESDKTDLQTKLDQALGSKGDIGQRDAKIAEQASRIAELEKKLQTRPESLVPDLVQEQYHTRLQQ</sequence>
<dbReference type="OrthoDB" id="5031253at2759"/>
<reference evidence="2" key="1">
    <citation type="submission" date="2020-01" db="EMBL/GenBank/DDBJ databases">
        <title>Identification and distribution of gene clusters putatively required for synthesis of sphingolipid metabolism inhibitors in phylogenetically diverse species of the filamentous fungus Fusarium.</title>
        <authorList>
            <person name="Kim H.-S."/>
            <person name="Busman M."/>
            <person name="Brown D.W."/>
            <person name="Divon H."/>
            <person name="Uhlig S."/>
            <person name="Proctor R.H."/>
        </authorList>
    </citation>
    <scope>NUCLEOTIDE SEQUENCE</scope>
    <source>
        <strain evidence="2">NRRL 31653</strain>
    </source>
</reference>
<feature type="region of interest" description="Disordered" evidence="1">
    <location>
        <begin position="1"/>
        <end position="55"/>
    </location>
</feature>
<evidence type="ECO:0000256" key="1">
    <source>
        <dbReference type="SAM" id="MobiDB-lite"/>
    </source>
</evidence>
<comment type="caution">
    <text evidence="2">The sequence shown here is derived from an EMBL/GenBank/DDBJ whole genome shotgun (WGS) entry which is preliminary data.</text>
</comment>
<accession>A0A9P5EF84</accession>
<protein>
    <submittedName>
        <fullName evidence="2">Uncharacterized protein</fullName>
    </submittedName>
</protein>
<gene>
    <name evidence="2" type="ORF">FAGAP_5266</name>
</gene>
<evidence type="ECO:0000313" key="3">
    <source>
        <dbReference type="Proteomes" id="UP000737391"/>
    </source>
</evidence>
<organism evidence="2 3">
    <name type="scientific">Fusarium agapanthi</name>
    <dbReference type="NCBI Taxonomy" id="1803897"/>
    <lineage>
        <taxon>Eukaryota</taxon>
        <taxon>Fungi</taxon>
        <taxon>Dikarya</taxon>
        <taxon>Ascomycota</taxon>
        <taxon>Pezizomycotina</taxon>
        <taxon>Sordariomycetes</taxon>
        <taxon>Hypocreomycetidae</taxon>
        <taxon>Hypocreales</taxon>
        <taxon>Nectriaceae</taxon>
        <taxon>Fusarium</taxon>
        <taxon>Fusarium fujikuroi species complex</taxon>
    </lineage>
</organism>
<feature type="compositionally biased region" description="Polar residues" evidence="1">
    <location>
        <begin position="15"/>
        <end position="24"/>
    </location>
</feature>
<name>A0A9P5EF84_9HYPO</name>
<dbReference type="AlphaFoldDB" id="A0A9P5EF84"/>
<evidence type="ECO:0000313" key="2">
    <source>
        <dbReference type="EMBL" id="KAF4498563.1"/>
    </source>
</evidence>
<dbReference type="EMBL" id="LUFC02000331">
    <property type="protein sequence ID" value="KAF4498563.1"/>
    <property type="molecule type" value="Genomic_DNA"/>
</dbReference>
<feature type="compositionally biased region" description="Basic and acidic residues" evidence="1">
    <location>
        <begin position="37"/>
        <end position="50"/>
    </location>
</feature>
<dbReference type="Gene3D" id="1.10.287.1490">
    <property type="match status" value="1"/>
</dbReference>
<proteinExistence type="predicted"/>